<feature type="transmembrane region" description="Helical" evidence="9">
    <location>
        <begin position="261"/>
        <end position="281"/>
    </location>
</feature>
<keyword evidence="6 9" id="KW-1133">Transmembrane helix</keyword>
<keyword evidence="3" id="KW-1003">Cell membrane</keyword>
<dbReference type="InterPro" id="IPR020846">
    <property type="entry name" value="MFS_dom"/>
</dbReference>
<dbReference type="Pfam" id="PF00083">
    <property type="entry name" value="Sugar_tr"/>
    <property type="match status" value="1"/>
</dbReference>
<dbReference type="PROSITE" id="PS00216">
    <property type="entry name" value="SUGAR_TRANSPORT_1"/>
    <property type="match status" value="1"/>
</dbReference>
<dbReference type="PANTHER" id="PTHR43528:SF1">
    <property type="entry name" value="ALPHA-KETOGLUTARATE PERMEASE"/>
    <property type="match status" value="1"/>
</dbReference>
<feature type="transmembrane region" description="Helical" evidence="9">
    <location>
        <begin position="165"/>
        <end position="188"/>
    </location>
</feature>
<comment type="caution">
    <text evidence="11">The sequence shown here is derived from an EMBL/GenBank/DDBJ whole genome shotgun (WGS) entry which is preliminary data.</text>
</comment>
<organism evidence="11 12">
    <name type="scientific">Kineococcus endophyticus</name>
    <dbReference type="NCBI Taxonomy" id="1181883"/>
    <lineage>
        <taxon>Bacteria</taxon>
        <taxon>Bacillati</taxon>
        <taxon>Actinomycetota</taxon>
        <taxon>Actinomycetes</taxon>
        <taxon>Kineosporiales</taxon>
        <taxon>Kineosporiaceae</taxon>
        <taxon>Kineococcus</taxon>
    </lineage>
</organism>
<feature type="transmembrane region" description="Helical" evidence="9">
    <location>
        <begin position="355"/>
        <end position="382"/>
    </location>
</feature>
<feature type="transmembrane region" description="Helical" evidence="9">
    <location>
        <begin position="422"/>
        <end position="442"/>
    </location>
</feature>
<dbReference type="Gene3D" id="1.20.1250.20">
    <property type="entry name" value="MFS general substrate transporter like domains"/>
    <property type="match status" value="2"/>
</dbReference>
<feature type="transmembrane region" description="Helical" evidence="9">
    <location>
        <begin position="124"/>
        <end position="144"/>
    </location>
</feature>
<reference evidence="11 12" key="1">
    <citation type="submission" date="2024-07" db="EMBL/GenBank/DDBJ databases">
        <authorList>
            <person name="Thanompreechachai J."/>
            <person name="Duangmal K."/>
        </authorList>
    </citation>
    <scope>NUCLEOTIDE SEQUENCE [LARGE SCALE GENOMIC DNA]</scope>
    <source>
        <strain evidence="11 12">KCTC 19886</strain>
    </source>
</reference>
<keyword evidence="2" id="KW-0813">Transport</keyword>
<feature type="transmembrane region" description="Helical" evidence="9">
    <location>
        <begin position="100"/>
        <end position="118"/>
    </location>
</feature>
<evidence type="ECO:0000259" key="10">
    <source>
        <dbReference type="PROSITE" id="PS50850"/>
    </source>
</evidence>
<feature type="transmembrane region" description="Helical" evidence="9">
    <location>
        <begin position="301"/>
        <end position="318"/>
    </location>
</feature>
<evidence type="ECO:0000256" key="5">
    <source>
        <dbReference type="ARBA" id="ARBA00022847"/>
    </source>
</evidence>
<evidence type="ECO:0000313" key="11">
    <source>
        <dbReference type="EMBL" id="MEW9264559.1"/>
    </source>
</evidence>
<protein>
    <submittedName>
        <fullName evidence="11">MFS transporter</fullName>
    </submittedName>
</protein>
<dbReference type="InterPro" id="IPR005829">
    <property type="entry name" value="Sugar_transporter_CS"/>
</dbReference>
<evidence type="ECO:0000256" key="1">
    <source>
        <dbReference type="ARBA" id="ARBA00004651"/>
    </source>
</evidence>
<gene>
    <name evidence="11" type="ORF">AB1207_07360</name>
</gene>
<evidence type="ECO:0000256" key="2">
    <source>
        <dbReference type="ARBA" id="ARBA00022448"/>
    </source>
</evidence>
<evidence type="ECO:0000256" key="3">
    <source>
        <dbReference type="ARBA" id="ARBA00022475"/>
    </source>
</evidence>
<dbReference type="EMBL" id="JBFNQN010000004">
    <property type="protein sequence ID" value="MEW9264559.1"/>
    <property type="molecule type" value="Genomic_DNA"/>
</dbReference>
<evidence type="ECO:0000256" key="9">
    <source>
        <dbReference type="SAM" id="Phobius"/>
    </source>
</evidence>
<feature type="region of interest" description="Disordered" evidence="8">
    <location>
        <begin position="231"/>
        <end position="251"/>
    </location>
</feature>
<evidence type="ECO:0000256" key="7">
    <source>
        <dbReference type="ARBA" id="ARBA00023136"/>
    </source>
</evidence>
<name>A0ABV3P4L3_9ACTN</name>
<feature type="transmembrane region" description="Helical" evidence="9">
    <location>
        <begin position="67"/>
        <end position="88"/>
    </location>
</feature>
<dbReference type="Proteomes" id="UP001555826">
    <property type="component" value="Unassembled WGS sequence"/>
</dbReference>
<accession>A0ABV3P4L3</accession>
<comment type="subcellular location">
    <subcellularLocation>
        <location evidence="1">Cell membrane</location>
        <topology evidence="1">Multi-pass membrane protein</topology>
    </subcellularLocation>
</comment>
<dbReference type="InterPro" id="IPR005828">
    <property type="entry name" value="MFS_sugar_transport-like"/>
</dbReference>
<dbReference type="PANTHER" id="PTHR43528">
    <property type="entry name" value="ALPHA-KETOGLUTARATE PERMEASE"/>
    <property type="match status" value="1"/>
</dbReference>
<dbReference type="RefSeq" id="WP_367637300.1">
    <property type="nucleotide sequence ID" value="NZ_JBFNQN010000004.1"/>
</dbReference>
<feature type="compositionally biased region" description="Basic and acidic residues" evidence="8">
    <location>
        <begin position="233"/>
        <end position="250"/>
    </location>
</feature>
<keyword evidence="4 9" id="KW-0812">Transmembrane</keyword>
<dbReference type="PROSITE" id="PS00217">
    <property type="entry name" value="SUGAR_TRANSPORT_2"/>
    <property type="match status" value="1"/>
</dbReference>
<dbReference type="PROSITE" id="PS50850">
    <property type="entry name" value="MFS"/>
    <property type="match status" value="1"/>
</dbReference>
<feature type="transmembrane region" description="Helical" evidence="9">
    <location>
        <begin position="330"/>
        <end position="349"/>
    </location>
</feature>
<proteinExistence type="predicted"/>
<keyword evidence="7 9" id="KW-0472">Membrane</keyword>
<dbReference type="InterPro" id="IPR051084">
    <property type="entry name" value="H+-coupled_symporters"/>
</dbReference>
<evidence type="ECO:0000256" key="8">
    <source>
        <dbReference type="SAM" id="MobiDB-lite"/>
    </source>
</evidence>
<evidence type="ECO:0000313" key="12">
    <source>
        <dbReference type="Proteomes" id="UP001555826"/>
    </source>
</evidence>
<evidence type="ECO:0000256" key="6">
    <source>
        <dbReference type="ARBA" id="ARBA00022989"/>
    </source>
</evidence>
<evidence type="ECO:0000256" key="4">
    <source>
        <dbReference type="ARBA" id="ARBA00022692"/>
    </source>
</evidence>
<sequence length="498" mass="52738">MKGGARAGRRRLRVDDVTVVDRSMLHRAIGGTVVGNTMEWYDIGIYGYLAVTMGRVFLPGADPGMQLLFSLGVFASTYLARPIGGVFFGRLGDRVGRQKVLAATLILMASATFLIGVLPDHGAVGALAPVLLVVLKLIQGFSTGGEYAGATTFVSEYAPDARRGFFGSLLDFGSYLGFALGAAVVTVVQLSTTGEQMLDWAWRIPFLFGGVIGSVAVYFRLKIEESPAFQATQDEHEASSDARAEAEGRPKNSLQLVRRHWRPMVIAVALVAAANSVGYALTSYMPTYLTDSLGYDPLHGTLLTIPVLVVLALFLPVAGRVSDRVGRRPVMWFGGGWMIVLGLPIFWLIGRGDVVTTLVGLVMLAVPVACWVACQASALPALFPTSSRYGGMGISFNVAVAVFGGTTPLIVEALVQATGNDLVPAVYLMATSVVGAIGVFFMRESAQRPLPGAMPSVASEEEAHELVATQDENPLFDVAELPFPASSGDGVRSGSTPA</sequence>
<keyword evidence="12" id="KW-1185">Reference proteome</keyword>
<feature type="domain" description="Major facilitator superfamily (MFS) profile" evidence="10">
    <location>
        <begin position="28"/>
        <end position="447"/>
    </location>
</feature>
<feature type="transmembrane region" description="Helical" evidence="9">
    <location>
        <begin position="200"/>
        <end position="219"/>
    </location>
</feature>
<keyword evidence="5" id="KW-0769">Symport</keyword>
<dbReference type="SUPFAM" id="SSF103473">
    <property type="entry name" value="MFS general substrate transporter"/>
    <property type="match status" value="1"/>
</dbReference>
<dbReference type="InterPro" id="IPR036259">
    <property type="entry name" value="MFS_trans_sf"/>
</dbReference>
<feature type="transmembrane region" description="Helical" evidence="9">
    <location>
        <begin position="394"/>
        <end position="416"/>
    </location>
</feature>